<evidence type="ECO:0000313" key="1">
    <source>
        <dbReference type="EMBL" id="CAI3977845.1"/>
    </source>
</evidence>
<keyword evidence="3" id="KW-1185">Reference proteome</keyword>
<proteinExistence type="predicted"/>
<name>A0A9P1BSD1_9DINO</name>
<sequence length="335" mass="36900">MPLPQSDTRCSAGVASSRHPIKVLSRDLASTLSTSAGELSRSDGEDSLEEQTAVLLQLPCKLEDVCAQLCEKLQKVPLPALGHVAAPVGSLSPVLCSTPPADALDDHVRCTVMALSGNVVAKVFVLKGQPWLDAIPFGYWCHCWNVANFHLSDKDMVVFPRPRLSQLVPSDGSDIVLKLVTSNQPPPVNIRVVIGKGAATSATYRPQPSTSPLYDFCELQTLMLRNLDRVQLKDVDLRCPDGPLAKRLRQRFYEMLHCNVKLGKRMLSEFRADESTSTYYLHVLVSSDGQRLTLRAKLLYDPVYLRVPVVEDGKVCPWNKPAFAEICEAIQHASV</sequence>
<dbReference type="EMBL" id="CAMXCT030000369">
    <property type="protein sequence ID" value="CAL4765157.1"/>
    <property type="molecule type" value="Genomic_DNA"/>
</dbReference>
<accession>A0A9P1BSD1</accession>
<evidence type="ECO:0000313" key="3">
    <source>
        <dbReference type="Proteomes" id="UP001152797"/>
    </source>
</evidence>
<dbReference type="OrthoDB" id="470534at2759"/>
<gene>
    <name evidence="1" type="ORF">C1SCF055_LOCUS5950</name>
</gene>
<reference evidence="2 3" key="2">
    <citation type="submission" date="2024-05" db="EMBL/GenBank/DDBJ databases">
        <authorList>
            <person name="Chen Y."/>
            <person name="Shah S."/>
            <person name="Dougan E. K."/>
            <person name="Thang M."/>
            <person name="Chan C."/>
        </authorList>
    </citation>
    <scope>NUCLEOTIDE SEQUENCE [LARGE SCALE GENOMIC DNA]</scope>
</reference>
<protein>
    <submittedName>
        <fullName evidence="1">Uncharacterized protein</fullName>
    </submittedName>
</protein>
<dbReference type="Proteomes" id="UP001152797">
    <property type="component" value="Unassembled WGS sequence"/>
</dbReference>
<dbReference type="EMBL" id="CAMXCT020000369">
    <property type="protein sequence ID" value="CAL1131220.1"/>
    <property type="molecule type" value="Genomic_DNA"/>
</dbReference>
<dbReference type="EMBL" id="CAMXCT010000369">
    <property type="protein sequence ID" value="CAI3977845.1"/>
    <property type="molecule type" value="Genomic_DNA"/>
</dbReference>
<organism evidence="1">
    <name type="scientific">Cladocopium goreaui</name>
    <dbReference type="NCBI Taxonomy" id="2562237"/>
    <lineage>
        <taxon>Eukaryota</taxon>
        <taxon>Sar</taxon>
        <taxon>Alveolata</taxon>
        <taxon>Dinophyceae</taxon>
        <taxon>Suessiales</taxon>
        <taxon>Symbiodiniaceae</taxon>
        <taxon>Cladocopium</taxon>
    </lineage>
</organism>
<dbReference type="AlphaFoldDB" id="A0A9P1BSD1"/>
<evidence type="ECO:0000313" key="2">
    <source>
        <dbReference type="EMBL" id="CAL4765157.1"/>
    </source>
</evidence>
<reference evidence="1" key="1">
    <citation type="submission" date="2022-10" db="EMBL/GenBank/DDBJ databases">
        <authorList>
            <person name="Chen Y."/>
            <person name="Dougan E. K."/>
            <person name="Chan C."/>
            <person name="Rhodes N."/>
            <person name="Thang M."/>
        </authorList>
    </citation>
    <scope>NUCLEOTIDE SEQUENCE</scope>
</reference>
<comment type="caution">
    <text evidence="1">The sequence shown here is derived from an EMBL/GenBank/DDBJ whole genome shotgun (WGS) entry which is preliminary data.</text>
</comment>